<protein>
    <submittedName>
        <fullName evidence="1">Putative transposase YhgA-like protein</fullName>
    </submittedName>
</protein>
<accession>A0A0B4N0Z2</accession>
<reference evidence="1" key="1">
    <citation type="submission" date="2014-03" db="EMBL/GenBank/DDBJ databases">
        <title>A sequence of cellulolytic fosmid clone of goat rumen metagenome.</title>
        <authorList>
            <person name="Lee K.-T."/>
            <person name="Kim J.-Y."/>
            <person name="Kim Y.-J."/>
            <person name="Ahn J.-H."/>
            <person name="Park M.-N."/>
            <person name="Kim J.-H."/>
            <person name="Kim T.-H."/>
        </authorList>
    </citation>
    <scope>NUCLEOTIDE SEQUENCE</scope>
</reference>
<dbReference type="AlphaFoldDB" id="A0A0B4N0Z2"/>
<sequence>MLAADSTLTIEKAAAKLDMTVEQFREAVEALKATVNRRRGCLKTIRQET</sequence>
<name>A0A0B4N0Z2_9BACT</name>
<evidence type="ECO:0000313" key="1">
    <source>
        <dbReference type="EMBL" id="AIF26051.1"/>
    </source>
</evidence>
<organism evidence="1">
    <name type="scientific">uncultured bacterium Ad_125_D08</name>
    <dbReference type="NCBI Taxonomy" id="1489285"/>
    <lineage>
        <taxon>Bacteria</taxon>
        <taxon>environmental samples</taxon>
    </lineage>
</organism>
<dbReference type="EMBL" id="KJ631389">
    <property type="protein sequence ID" value="AIF26051.1"/>
    <property type="molecule type" value="Genomic_DNA"/>
</dbReference>
<proteinExistence type="predicted"/>